<proteinExistence type="predicted"/>
<evidence type="ECO:0000313" key="2">
    <source>
        <dbReference type="Proteomes" id="UP000542813"/>
    </source>
</evidence>
<sequence>MEISENFRRWRQEFSDYGGDLIDFYVEACDNVPAWLDSNHENIRGFRDELAGHIRDSSVGPFPSETQWTTDEYLRNLWFDVFGAEPPQDDPYPVPRERWGRHRMTTYMRDIPYRHPERVRPEALTWLEARGVTIEDLAAYREPGAEVEYSRPEPPGFRDRLAELTAAGKRSGPAEGDRVAEARADLLDAKQSYLETGHTEQAAAVDKILADREPRDE</sequence>
<organism evidence="1 2">
    <name type="scientific">Jiangella mangrovi</name>
    <dbReference type="NCBI Taxonomy" id="1524084"/>
    <lineage>
        <taxon>Bacteria</taxon>
        <taxon>Bacillati</taxon>
        <taxon>Actinomycetota</taxon>
        <taxon>Actinomycetes</taxon>
        <taxon>Jiangellales</taxon>
        <taxon>Jiangellaceae</taxon>
        <taxon>Jiangella</taxon>
    </lineage>
</organism>
<evidence type="ECO:0000313" key="1">
    <source>
        <dbReference type="EMBL" id="MBB5789911.1"/>
    </source>
</evidence>
<keyword evidence="2" id="KW-1185">Reference proteome</keyword>
<dbReference type="AlphaFoldDB" id="A0A7W9LN41"/>
<comment type="caution">
    <text evidence="1">The sequence shown here is derived from an EMBL/GenBank/DDBJ whole genome shotgun (WGS) entry which is preliminary data.</text>
</comment>
<protein>
    <submittedName>
        <fullName evidence="1">Uncharacterized protein</fullName>
    </submittedName>
</protein>
<dbReference type="RefSeq" id="WP_184825599.1">
    <property type="nucleotide sequence ID" value="NZ_JACHMM010000001.1"/>
</dbReference>
<gene>
    <name evidence="1" type="ORF">HD601_004486</name>
</gene>
<dbReference type="EMBL" id="JACHMM010000001">
    <property type="protein sequence ID" value="MBB5789911.1"/>
    <property type="molecule type" value="Genomic_DNA"/>
</dbReference>
<reference evidence="1 2" key="1">
    <citation type="submission" date="2020-08" db="EMBL/GenBank/DDBJ databases">
        <title>Sequencing the genomes of 1000 actinobacteria strains.</title>
        <authorList>
            <person name="Klenk H.-P."/>
        </authorList>
    </citation>
    <scope>NUCLEOTIDE SEQUENCE [LARGE SCALE GENOMIC DNA]</scope>
    <source>
        <strain evidence="1 2">DSM 102122</strain>
    </source>
</reference>
<dbReference type="Proteomes" id="UP000542813">
    <property type="component" value="Unassembled WGS sequence"/>
</dbReference>
<name>A0A7W9LN41_9ACTN</name>
<accession>A0A7W9LN41</accession>